<feature type="signal peptide" evidence="1">
    <location>
        <begin position="1"/>
        <end position="24"/>
    </location>
</feature>
<dbReference type="Gene3D" id="2.60.40.1890">
    <property type="entry name" value="PCu(A)C copper chaperone"/>
    <property type="match status" value="1"/>
</dbReference>
<dbReference type="STRING" id="2340.JV46_13750"/>
<dbReference type="Proteomes" id="UP000030856">
    <property type="component" value="Unassembled WGS sequence"/>
</dbReference>
<dbReference type="InterPro" id="IPR036182">
    <property type="entry name" value="PCuAC_sf"/>
</dbReference>
<dbReference type="OrthoDB" id="9796962at2"/>
<dbReference type="SUPFAM" id="SSF110087">
    <property type="entry name" value="DR1885-like metal-binding protein"/>
    <property type="match status" value="1"/>
</dbReference>
<dbReference type="EMBL" id="MPNX01000015">
    <property type="protein sequence ID" value="OOY34466.1"/>
    <property type="molecule type" value="Genomic_DNA"/>
</dbReference>
<dbReference type="PANTHER" id="PTHR36302">
    <property type="entry name" value="BLR7088 PROTEIN"/>
    <property type="match status" value="1"/>
</dbReference>
<dbReference type="PATRIC" id="fig|2340.3.peg.463"/>
<name>A0A0B0HES4_SOVGS</name>
<protein>
    <recommendedName>
        <fullName evidence="6">Copper chaperone PCu(A)C</fullName>
    </recommendedName>
</protein>
<evidence type="ECO:0000313" key="4">
    <source>
        <dbReference type="Proteomes" id="UP000030856"/>
    </source>
</evidence>
<dbReference type="PANTHER" id="PTHR36302:SF1">
    <property type="entry name" value="COPPER CHAPERONE PCU(A)C"/>
    <property type="match status" value="1"/>
</dbReference>
<evidence type="ECO:0000313" key="5">
    <source>
        <dbReference type="Proteomes" id="UP000190962"/>
    </source>
</evidence>
<keyword evidence="4" id="KW-1185">Reference proteome</keyword>
<comment type="caution">
    <text evidence="2">The sequence shown here is derived from an EMBL/GenBank/DDBJ whole genome shotgun (WGS) entry which is preliminary data.</text>
</comment>
<dbReference type="EMBL" id="JRAA01000001">
    <property type="protein sequence ID" value="KHF25951.1"/>
    <property type="molecule type" value="Genomic_DNA"/>
</dbReference>
<proteinExistence type="predicted"/>
<keyword evidence="1" id="KW-0732">Signal</keyword>
<evidence type="ECO:0008006" key="6">
    <source>
        <dbReference type="Google" id="ProtNLM"/>
    </source>
</evidence>
<evidence type="ECO:0000313" key="2">
    <source>
        <dbReference type="EMBL" id="KHF25951.1"/>
    </source>
</evidence>
<dbReference type="InterPro" id="IPR007410">
    <property type="entry name" value="LpqE-like"/>
</dbReference>
<accession>A0A0B0HES4</accession>
<dbReference type="AlphaFoldDB" id="A0A0B0HES4"/>
<reference evidence="2 4" key="1">
    <citation type="journal article" date="2014" name="BMC Genomics">
        <title>The genome of the intracellular bacterium of the coastal bivalve, Solemya velum: a blueprint for thriving in and out of symbiosis.</title>
        <authorList>
            <person name="Dmytrenko O."/>
            <person name="Russell S.L."/>
            <person name="Loo W.T."/>
            <person name="Fontanez K.M."/>
            <person name="Liao L."/>
            <person name="Roeselers G."/>
            <person name="Sharma R."/>
            <person name="Stewart F.J."/>
            <person name="Newton I.L."/>
            <person name="Woyke T."/>
            <person name="Wu D."/>
            <person name="Lang J.M."/>
            <person name="Eisen J.A."/>
            <person name="Cavanaugh C.M."/>
        </authorList>
    </citation>
    <scope>NUCLEOTIDE SEQUENCE [LARGE SCALE GENOMIC DNA]</scope>
    <source>
        <strain evidence="2 4">WH</strain>
    </source>
</reference>
<dbReference type="InterPro" id="IPR058248">
    <property type="entry name" value="Lxx211020-like"/>
</dbReference>
<dbReference type="GeneID" id="86991839"/>
<feature type="chain" id="PRO_5010611241" description="Copper chaperone PCu(A)C" evidence="1">
    <location>
        <begin position="25"/>
        <end position="168"/>
    </location>
</feature>
<reference evidence="3 5" key="2">
    <citation type="submission" date="2016-11" db="EMBL/GenBank/DDBJ databases">
        <title>Mixed transmission modes and dynamic genome evolution in an obligate animal-bacterial symbiosis.</title>
        <authorList>
            <person name="Russell S.L."/>
            <person name="Corbett-Detig R.B."/>
            <person name="Cavanaugh C.M."/>
        </authorList>
    </citation>
    <scope>NUCLEOTIDE SEQUENCE [LARGE SCALE GENOMIC DNA]</scope>
    <source>
        <strain evidence="3">MA-KB16</strain>
    </source>
</reference>
<dbReference type="eggNOG" id="COG2847">
    <property type="taxonomic scope" value="Bacteria"/>
</dbReference>
<evidence type="ECO:0000313" key="3">
    <source>
        <dbReference type="EMBL" id="OOY34466.1"/>
    </source>
</evidence>
<dbReference type="Proteomes" id="UP000190962">
    <property type="component" value="Unassembled WGS sequence"/>
</dbReference>
<organism evidence="2 4">
    <name type="scientific">Solemya velum gill symbiont</name>
    <dbReference type="NCBI Taxonomy" id="2340"/>
    <lineage>
        <taxon>Bacteria</taxon>
        <taxon>Pseudomonadati</taxon>
        <taxon>Pseudomonadota</taxon>
        <taxon>Gammaproteobacteria</taxon>
        <taxon>sulfur-oxidizing symbionts</taxon>
    </lineage>
</organism>
<sequence>MKKLTNRIFVSALIMLAGITSAYAETCAERVTVSDAWVREVPPVSQTSALFMTLTNTSDKEAALVSASGDVSKLVELHTHETDDKGVHRMFEVEKIIIPANGKTMLKPMSYHVMLIDLHNPLKAGDMVTVTLKFRDGSTKQVEAPVKKMMMPAMDHSKMDHSKHMQHK</sequence>
<dbReference type="Pfam" id="PF04314">
    <property type="entry name" value="PCuAC"/>
    <property type="match status" value="1"/>
</dbReference>
<dbReference type="RefSeq" id="WP_043115646.1">
    <property type="nucleotide sequence ID" value="NZ_JRAA01000001.1"/>
</dbReference>
<gene>
    <name evidence="3" type="ORF">BOV88_09940</name>
    <name evidence="2" type="ORF">JV46_13750</name>
</gene>
<evidence type="ECO:0000256" key="1">
    <source>
        <dbReference type="SAM" id="SignalP"/>
    </source>
</evidence>